<organism>
    <name type="scientific">Branchiostoma floridae</name>
    <name type="common">Florida lancelet</name>
    <name type="synonym">Amphioxus</name>
    <dbReference type="NCBI Taxonomy" id="7739"/>
    <lineage>
        <taxon>Eukaryota</taxon>
        <taxon>Metazoa</taxon>
        <taxon>Chordata</taxon>
        <taxon>Cephalochordata</taxon>
        <taxon>Leptocardii</taxon>
        <taxon>Amphioxiformes</taxon>
        <taxon>Branchiostomatidae</taxon>
        <taxon>Branchiostoma</taxon>
    </lineage>
</organism>
<proteinExistence type="predicted"/>
<protein>
    <submittedName>
        <fullName evidence="1">Uncharacterized protein</fullName>
    </submittedName>
</protein>
<dbReference type="InParanoid" id="C3ZW66"/>
<sequence length="308" mass="33947">MPVTRLGNLEKSTCEAHFPKTPKPSTTTSCHLRCTYKWIIADTTIARLHIDVAAARESENGLPNRWWHAFERIDRVGRNKEEVFLKVTVDIGGVTSEATKSQEHRCAIPGCSFCIVIDGNAKNHRQVCGVKEGTIEFPGLPGSIKTEEKPNTEKLKRDLNVLRSNKHDTCLRQLLDSSTDMASEGDDRDQVPQLTSEELRVYFVKNDVLGLPDTDKTAAMVALAQYGVSIKECAGTLVDRAAGYAAGYEPTRVRIADGHMLTAQTDIGINWSQTRQLRKPYMTGPVAPEPQVTGRAARYAAGYESSTG</sequence>
<gene>
    <name evidence="1" type="ORF">BRAFLDRAFT_102071</name>
</gene>
<accession>C3ZW66</accession>
<dbReference type="EMBL" id="GG666696">
    <property type="protein sequence ID" value="EEN43197.1"/>
    <property type="molecule type" value="Genomic_DNA"/>
</dbReference>
<reference evidence="1" key="1">
    <citation type="journal article" date="2008" name="Nature">
        <title>The amphioxus genome and the evolution of the chordate karyotype.</title>
        <authorList>
            <consortium name="US DOE Joint Genome Institute (JGI-PGF)"/>
            <person name="Putnam N.H."/>
            <person name="Butts T."/>
            <person name="Ferrier D.E.K."/>
            <person name="Furlong R.F."/>
            <person name="Hellsten U."/>
            <person name="Kawashima T."/>
            <person name="Robinson-Rechavi M."/>
            <person name="Shoguchi E."/>
            <person name="Terry A."/>
            <person name="Yu J.-K."/>
            <person name="Benito-Gutierrez E.L."/>
            <person name="Dubchak I."/>
            <person name="Garcia-Fernandez J."/>
            <person name="Gibson-Brown J.J."/>
            <person name="Grigoriev I.V."/>
            <person name="Horton A.C."/>
            <person name="de Jong P.J."/>
            <person name="Jurka J."/>
            <person name="Kapitonov V.V."/>
            <person name="Kohara Y."/>
            <person name="Kuroki Y."/>
            <person name="Lindquist E."/>
            <person name="Lucas S."/>
            <person name="Osoegawa K."/>
            <person name="Pennacchio L.A."/>
            <person name="Salamov A.A."/>
            <person name="Satou Y."/>
            <person name="Sauka-Spengler T."/>
            <person name="Schmutz J."/>
            <person name="Shin-I T."/>
            <person name="Toyoda A."/>
            <person name="Bronner-Fraser M."/>
            <person name="Fujiyama A."/>
            <person name="Holland L.Z."/>
            <person name="Holland P.W.H."/>
            <person name="Satoh N."/>
            <person name="Rokhsar D.S."/>
        </authorList>
    </citation>
    <scope>NUCLEOTIDE SEQUENCE [LARGE SCALE GENOMIC DNA]</scope>
    <source>
        <strain evidence="1">S238N-H82</strain>
        <tissue evidence="1">Testes</tissue>
    </source>
</reference>
<dbReference type="AlphaFoldDB" id="C3ZW66"/>
<evidence type="ECO:0000313" key="1">
    <source>
        <dbReference type="EMBL" id="EEN43197.1"/>
    </source>
</evidence>
<name>C3ZW66_BRAFL</name>